<organism evidence="1 2">
    <name type="scientific">Polarella glacialis</name>
    <name type="common">Dinoflagellate</name>
    <dbReference type="NCBI Taxonomy" id="89957"/>
    <lineage>
        <taxon>Eukaryota</taxon>
        <taxon>Sar</taxon>
        <taxon>Alveolata</taxon>
        <taxon>Dinophyceae</taxon>
        <taxon>Suessiales</taxon>
        <taxon>Suessiaceae</taxon>
        <taxon>Polarella</taxon>
    </lineage>
</organism>
<evidence type="ECO:0008006" key="3">
    <source>
        <dbReference type="Google" id="ProtNLM"/>
    </source>
</evidence>
<proteinExistence type="predicted"/>
<evidence type="ECO:0000313" key="1">
    <source>
        <dbReference type="EMBL" id="CAE8624657.1"/>
    </source>
</evidence>
<name>A0A813GP80_POLGL</name>
<keyword evidence="2" id="KW-1185">Reference proteome</keyword>
<evidence type="ECO:0000313" key="2">
    <source>
        <dbReference type="Proteomes" id="UP000654075"/>
    </source>
</evidence>
<dbReference type="Proteomes" id="UP000654075">
    <property type="component" value="Unassembled WGS sequence"/>
</dbReference>
<sequence>AFWSLVRTAQGEILPRYGFESSDRGLQELVGSLEPLAQEPDIQLVSDSIGNLLFNAPCEEEVSGHGKLHSEARREVLSLLRAQLAAFGRMEVSQQVEQLKLSAGLSPEESCDEKLPGLAELALSVQTGLLPTFGFEANRRGLSRMICSCAQFLGFA</sequence>
<dbReference type="EMBL" id="CAJNNV010028455">
    <property type="protein sequence ID" value="CAE8624657.1"/>
    <property type="molecule type" value="Genomic_DNA"/>
</dbReference>
<dbReference type="OrthoDB" id="411149at2759"/>
<feature type="non-terminal residue" evidence="1">
    <location>
        <position position="156"/>
    </location>
</feature>
<gene>
    <name evidence="1" type="ORF">PGLA1383_LOCUS41763</name>
</gene>
<accession>A0A813GP80</accession>
<dbReference type="AlphaFoldDB" id="A0A813GP80"/>
<reference evidence="1" key="1">
    <citation type="submission" date="2021-02" db="EMBL/GenBank/DDBJ databases">
        <authorList>
            <person name="Dougan E. K."/>
            <person name="Rhodes N."/>
            <person name="Thang M."/>
            <person name="Chan C."/>
        </authorList>
    </citation>
    <scope>NUCLEOTIDE SEQUENCE</scope>
</reference>
<protein>
    <recommendedName>
        <fullName evidence="3">Protein C10</fullName>
    </recommendedName>
</protein>
<comment type="caution">
    <text evidence="1">The sequence shown here is derived from an EMBL/GenBank/DDBJ whole genome shotgun (WGS) entry which is preliminary data.</text>
</comment>